<feature type="transmembrane region" description="Helical" evidence="2">
    <location>
        <begin position="110"/>
        <end position="130"/>
    </location>
</feature>
<keyword evidence="2" id="KW-1133">Transmembrane helix</keyword>
<reference evidence="4" key="1">
    <citation type="submission" date="2023-07" db="EMBL/GenBank/DDBJ databases">
        <title>draft genome sequence of fig (Ficus carica).</title>
        <authorList>
            <person name="Takahashi T."/>
            <person name="Nishimura K."/>
        </authorList>
    </citation>
    <scope>NUCLEOTIDE SEQUENCE</scope>
</reference>
<name>A0AA88ASJ6_FICCA</name>
<organism evidence="4 5">
    <name type="scientific">Ficus carica</name>
    <name type="common">Common fig</name>
    <dbReference type="NCBI Taxonomy" id="3494"/>
    <lineage>
        <taxon>Eukaryota</taxon>
        <taxon>Viridiplantae</taxon>
        <taxon>Streptophyta</taxon>
        <taxon>Embryophyta</taxon>
        <taxon>Tracheophyta</taxon>
        <taxon>Spermatophyta</taxon>
        <taxon>Magnoliopsida</taxon>
        <taxon>eudicotyledons</taxon>
        <taxon>Gunneridae</taxon>
        <taxon>Pentapetalae</taxon>
        <taxon>rosids</taxon>
        <taxon>fabids</taxon>
        <taxon>Rosales</taxon>
        <taxon>Moraceae</taxon>
        <taxon>Ficeae</taxon>
        <taxon>Ficus</taxon>
    </lineage>
</organism>
<dbReference type="Proteomes" id="UP001187192">
    <property type="component" value="Unassembled WGS sequence"/>
</dbReference>
<protein>
    <recommendedName>
        <fullName evidence="6">Classical arabinogalactan protein 26-like</fullName>
    </recommendedName>
</protein>
<keyword evidence="3" id="KW-0732">Signal</keyword>
<keyword evidence="2" id="KW-0812">Transmembrane</keyword>
<feature type="region of interest" description="Disordered" evidence="1">
    <location>
        <begin position="56"/>
        <end position="92"/>
    </location>
</feature>
<dbReference type="PANTHER" id="PTHR35725">
    <property type="entry name" value="CLASSICAL ARABINOGALACTAN PROTEIN 26"/>
    <property type="match status" value="1"/>
</dbReference>
<comment type="caution">
    <text evidence="4">The sequence shown here is derived from an EMBL/GenBank/DDBJ whole genome shotgun (WGS) entry which is preliminary data.</text>
</comment>
<evidence type="ECO:0000313" key="4">
    <source>
        <dbReference type="EMBL" id="GMN46446.1"/>
    </source>
</evidence>
<keyword evidence="2" id="KW-0472">Membrane</keyword>
<feature type="chain" id="PRO_5041688361" description="Classical arabinogalactan protein 26-like" evidence="3">
    <location>
        <begin position="22"/>
        <end position="132"/>
    </location>
</feature>
<feature type="signal peptide" evidence="3">
    <location>
        <begin position="1"/>
        <end position="21"/>
    </location>
</feature>
<evidence type="ECO:0000256" key="2">
    <source>
        <dbReference type="SAM" id="Phobius"/>
    </source>
</evidence>
<gene>
    <name evidence="4" type="ORF">TIFTF001_015633</name>
</gene>
<feature type="compositionally biased region" description="Low complexity" evidence="1">
    <location>
        <begin position="56"/>
        <end position="76"/>
    </location>
</feature>
<accession>A0AA88ASJ6</accession>
<dbReference type="InterPro" id="IPR039346">
    <property type="entry name" value="AGP25/26"/>
</dbReference>
<proteinExistence type="predicted"/>
<evidence type="ECO:0000256" key="1">
    <source>
        <dbReference type="SAM" id="MobiDB-lite"/>
    </source>
</evidence>
<feature type="region of interest" description="Disordered" evidence="1">
    <location>
        <begin position="31"/>
        <end position="50"/>
    </location>
</feature>
<dbReference type="PANTHER" id="PTHR35725:SF3">
    <property type="entry name" value="CLASSICAL ARABINOGALACTAN PROTEIN 25"/>
    <property type="match status" value="1"/>
</dbReference>
<dbReference type="Gramene" id="FCD_00012733-RA">
    <property type="protein sequence ID" value="FCD_00012733-RA:cds"/>
    <property type="gene ID" value="FCD_00012733"/>
</dbReference>
<dbReference type="AlphaFoldDB" id="A0AA88ASJ6"/>
<sequence>MASFWFHLVLIMAFSASPLLSLSSSQHNSKATNLPFLTNPPPSSFQELSPEITPLLPSPGGVVPTPTSSSVSTIPSNPSPPNPDDLPALGPAFSPFGPMQAVSTAATRSLLHSSCLAAFASLAAFLWLCASP</sequence>
<evidence type="ECO:0000313" key="5">
    <source>
        <dbReference type="Proteomes" id="UP001187192"/>
    </source>
</evidence>
<keyword evidence="5" id="KW-1185">Reference proteome</keyword>
<evidence type="ECO:0008006" key="6">
    <source>
        <dbReference type="Google" id="ProtNLM"/>
    </source>
</evidence>
<dbReference type="EMBL" id="BTGU01000023">
    <property type="protein sequence ID" value="GMN46446.1"/>
    <property type="molecule type" value="Genomic_DNA"/>
</dbReference>
<evidence type="ECO:0000256" key="3">
    <source>
        <dbReference type="SAM" id="SignalP"/>
    </source>
</evidence>